<proteinExistence type="predicted"/>
<gene>
    <name evidence="1" type="ORF">Afil01_06190</name>
</gene>
<dbReference type="RefSeq" id="WP_285661037.1">
    <property type="nucleotide sequence ID" value="NZ_BSTX01000001.1"/>
</dbReference>
<dbReference type="NCBIfam" id="NF040566">
    <property type="entry name" value="SCO2522_fam"/>
    <property type="match status" value="1"/>
</dbReference>
<name>A0A9W6SH88_9ACTN</name>
<dbReference type="Proteomes" id="UP001165079">
    <property type="component" value="Unassembled WGS sequence"/>
</dbReference>
<reference evidence="1" key="1">
    <citation type="submission" date="2023-03" db="EMBL/GenBank/DDBJ databases">
        <title>Actinorhabdospora filicis NBRC 111898.</title>
        <authorList>
            <person name="Ichikawa N."/>
            <person name="Sato H."/>
            <person name="Tonouchi N."/>
        </authorList>
    </citation>
    <scope>NUCLEOTIDE SEQUENCE</scope>
    <source>
        <strain evidence="1">NBRC 111898</strain>
    </source>
</reference>
<evidence type="ECO:0000313" key="1">
    <source>
        <dbReference type="EMBL" id="GLZ75812.1"/>
    </source>
</evidence>
<accession>A0A9W6SH88</accession>
<dbReference type="AlphaFoldDB" id="A0A9W6SH88"/>
<evidence type="ECO:0000313" key="2">
    <source>
        <dbReference type="Proteomes" id="UP001165079"/>
    </source>
</evidence>
<organism evidence="1 2">
    <name type="scientific">Actinorhabdospora filicis</name>
    <dbReference type="NCBI Taxonomy" id="1785913"/>
    <lineage>
        <taxon>Bacteria</taxon>
        <taxon>Bacillati</taxon>
        <taxon>Actinomycetota</taxon>
        <taxon>Actinomycetes</taxon>
        <taxon>Micromonosporales</taxon>
        <taxon>Micromonosporaceae</taxon>
        <taxon>Actinorhabdospora</taxon>
    </lineage>
</organism>
<keyword evidence="2" id="KW-1185">Reference proteome</keyword>
<dbReference type="InterPro" id="IPR049747">
    <property type="entry name" value="SCO2522-like"/>
</dbReference>
<protein>
    <submittedName>
        <fullName evidence="1">Uncharacterized protein</fullName>
    </submittedName>
</protein>
<sequence length="332" mass="37073">MTSGAAVFSEYSAEPRVVSTPLAHLSIELGHLYMEDYAGGRPRLREHFTRVRRWAETASEDVAALLTGRTPRVSTCFLIDDYFTRFPSPAGVIEDVLGAAEDAGVRVDYLAREAACAKSRSGPDGKFVEPVRLMIDRLVDEPPPGTNGARPLAKEVGWLCNGERGPSMVPQAMEEPEPWSAPREHARNRHSIFLDVELWDGPEDAPTWSCPLLAAVWQLLRLGLLRDGGEVVVPPEPCPPTRRMTDDWDELPGIMTVNPNAAPFAAYRTFTILDRRFQNIEHAVGAILGQTRVDREVLEQIARRARGERLELPDELTERLDYLFIGRPWTAP</sequence>
<dbReference type="EMBL" id="BSTX01000001">
    <property type="protein sequence ID" value="GLZ75812.1"/>
    <property type="molecule type" value="Genomic_DNA"/>
</dbReference>
<comment type="caution">
    <text evidence="1">The sequence shown here is derived from an EMBL/GenBank/DDBJ whole genome shotgun (WGS) entry which is preliminary data.</text>
</comment>